<dbReference type="EMBL" id="JAJJMB010000025">
    <property type="protein sequence ID" value="KAI3963687.1"/>
    <property type="molecule type" value="Genomic_DNA"/>
</dbReference>
<sequence>MLVLGGGTQQHHHHHNYLSPSSSWNRVKICYSMNVVSHRNNVVVNNNNINHNNIYSKNLKKKKKRKLVQVTVMMKTAKAIKTINDNNNKMLCDSLTTIMAKSCYHTVLTGLVAAATVILSTSIMFNGTTHEAIASAASNTVEDGTTMENIPQMLSSTDGDDDNGKKKGRIQKPKSRKAETCTSKCVTTCVRGGYGAPGEGPLNAFRPLVVFKQGFHSRQYCLVECSDICNLIKD</sequence>
<evidence type="ECO:0000313" key="3">
    <source>
        <dbReference type="Proteomes" id="UP001202328"/>
    </source>
</evidence>
<feature type="region of interest" description="Disordered" evidence="1">
    <location>
        <begin position="150"/>
        <end position="175"/>
    </location>
</feature>
<dbReference type="PANTHER" id="PTHR36006">
    <property type="entry name" value="BNAC02G25390D PROTEIN"/>
    <property type="match status" value="1"/>
</dbReference>
<dbReference type="Proteomes" id="UP001202328">
    <property type="component" value="Unassembled WGS sequence"/>
</dbReference>
<dbReference type="PANTHER" id="PTHR36006:SF2">
    <property type="entry name" value="OS06G0704200 PROTEIN"/>
    <property type="match status" value="1"/>
</dbReference>
<evidence type="ECO:0000313" key="2">
    <source>
        <dbReference type="EMBL" id="KAI3963687.1"/>
    </source>
</evidence>
<keyword evidence="3" id="KW-1185">Reference proteome</keyword>
<gene>
    <name evidence="2" type="ORF">MKW98_021927</name>
</gene>
<organism evidence="2 3">
    <name type="scientific">Papaver atlanticum</name>
    <dbReference type="NCBI Taxonomy" id="357466"/>
    <lineage>
        <taxon>Eukaryota</taxon>
        <taxon>Viridiplantae</taxon>
        <taxon>Streptophyta</taxon>
        <taxon>Embryophyta</taxon>
        <taxon>Tracheophyta</taxon>
        <taxon>Spermatophyta</taxon>
        <taxon>Magnoliopsida</taxon>
        <taxon>Ranunculales</taxon>
        <taxon>Papaveraceae</taxon>
        <taxon>Papaveroideae</taxon>
        <taxon>Papaver</taxon>
    </lineage>
</organism>
<feature type="region of interest" description="Disordered" evidence="1">
    <location>
        <begin position="1"/>
        <end position="20"/>
    </location>
</feature>
<comment type="caution">
    <text evidence="2">The sequence shown here is derived from an EMBL/GenBank/DDBJ whole genome shotgun (WGS) entry which is preliminary data.</text>
</comment>
<proteinExistence type="predicted"/>
<feature type="compositionally biased region" description="Basic residues" evidence="1">
    <location>
        <begin position="166"/>
        <end position="175"/>
    </location>
</feature>
<evidence type="ECO:0000256" key="1">
    <source>
        <dbReference type="SAM" id="MobiDB-lite"/>
    </source>
</evidence>
<protein>
    <submittedName>
        <fullName evidence="2">Uncharacterized protein</fullName>
    </submittedName>
</protein>
<name>A0AAD4TNW4_9MAGN</name>
<reference evidence="2" key="1">
    <citation type="submission" date="2022-04" db="EMBL/GenBank/DDBJ databases">
        <title>A functionally conserved STORR gene fusion in Papaver species that diverged 16.8 million years ago.</title>
        <authorList>
            <person name="Catania T."/>
        </authorList>
    </citation>
    <scope>NUCLEOTIDE SEQUENCE</scope>
    <source>
        <strain evidence="2">S-188037</strain>
    </source>
</reference>
<dbReference type="AlphaFoldDB" id="A0AAD4TNW4"/>
<accession>A0AAD4TNW4</accession>